<organism evidence="2 3">
    <name type="scientific">Porites evermanni</name>
    <dbReference type="NCBI Taxonomy" id="104178"/>
    <lineage>
        <taxon>Eukaryota</taxon>
        <taxon>Metazoa</taxon>
        <taxon>Cnidaria</taxon>
        <taxon>Anthozoa</taxon>
        <taxon>Hexacorallia</taxon>
        <taxon>Scleractinia</taxon>
        <taxon>Fungiina</taxon>
        <taxon>Poritidae</taxon>
        <taxon>Porites</taxon>
    </lineage>
</organism>
<name>A0ABN8MF43_9CNID</name>
<reference evidence="2 3" key="1">
    <citation type="submission" date="2022-05" db="EMBL/GenBank/DDBJ databases">
        <authorList>
            <consortium name="Genoscope - CEA"/>
            <person name="William W."/>
        </authorList>
    </citation>
    <scope>NUCLEOTIDE SEQUENCE [LARGE SCALE GENOMIC DNA]</scope>
</reference>
<dbReference type="SMART" id="SM00209">
    <property type="entry name" value="TSP1"/>
    <property type="match status" value="4"/>
</dbReference>
<sequence>MKFCNIVLVLLFLNCFLETDAWSRRRRRRSCRPRNCEVSSWSSWSSCSAEQCVQHGSQQRTRWRVSEPSCGGSECSTLEETRHCYGTRSVNCQLSSWSAWSACSTVCGVSGIQTSNRHRVIAEQCGGTCSSTLRKTRACPELSCLNGGSLQEEACFCNKGYSGVCCQKKLKKVYSSDKNKRASLPASTVLLAFAYSVYLKVSYREKSRCTSDRFSFCCFLIDAWSRRRRRRRRSCRPRNCEVSSWSSWSSCSAEQCGQQGSQQRTRWRVSGPSCGGSECPTLEKTRQCYGTRSVNCQLSSWSAWSACSTLCGVSGIQTGARHRIITERCGGSCSPTLRKTKGCQEISCLKGGSLKRGTCFCKEGYSGHSVL</sequence>
<dbReference type="Pfam" id="PF00090">
    <property type="entry name" value="TSP_1"/>
    <property type="match status" value="4"/>
</dbReference>
<dbReference type="SUPFAM" id="SSF82895">
    <property type="entry name" value="TSP-1 type 1 repeat"/>
    <property type="match status" value="3"/>
</dbReference>
<dbReference type="Proteomes" id="UP001159427">
    <property type="component" value="Unassembled WGS sequence"/>
</dbReference>
<gene>
    <name evidence="2" type="ORF">PEVE_00030709</name>
</gene>
<dbReference type="InterPro" id="IPR039942">
    <property type="entry name" value="SBSPO"/>
</dbReference>
<protein>
    <submittedName>
        <fullName evidence="2">Uncharacterized protein</fullName>
    </submittedName>
</protein>
<evidence type="ECO:0000313" key="2">
    <source>
        <dbReference type="EMBL" id="CAH3027093.1"/>
    </source>
</evidence>
<keyword evidence="3" id="KW-1185">Reference proteome</keyword>
<dbReference type="InterPro" id="IPR036383">
    <property type="entry name" value="TSP1_rpt_sf"/>
</dbReference>
<evidence type="ECO:0000256" key="1">
    <source>
        <dbReference type="SAM" id="SignalP"/>
    </source>
</evidence>
<dbReference type="PANTHER" id="PTHR20920:SF5">
    <property type="entry name" value="SMB DOMAIN-CONTAINING PROTEIN"/>
    <property type="match status" value="1"/>
</dbReference>
<comment type="caution">
    <text evidence="2">The sequence shown here is derived from an EMBL/GenBank/DDBJ whole genome shotgun (WGS) entry which is preliminary data.</text>
</comment>
<feature type="chain" id="PRO_5047514160" evidence="1">
    <location>
        <begin position="22"/>
        <end position="371"/>
    </location>
</feature>
<evidence type="ECO:0000313" key="3">
    <source>
        <dbReference type="Proteomes" id="UP001159427"/>
    </source>
</evidence>
<accession>A0ABN8MF43</accession>
<feature type="signal peptide" evidence="1">
    <location>
        <begin position="1"/>
        <end position="21"/>
    </location>
</feature>
<dbReference type="Gene3D" id="2.20.100.10">
    <property type="entry name" value="Thrombospondin type-1 (TSP1) repeat"/>
    <property type="match status" value="4"/>
</dbReference>
<dbReference type="InterPro" id="IPR000884">
    <property type="entry name" value="TSP1_rpt"/>
</dbReference>
<keyword evidence="1" id="KW-0732">Signal</keyword>
<dbReference type="PROSITE" id="PS50092">
    <property type="entry name" value="TSP1"/>
    <property type="match status" value="4"/>
</dbReference>
<dbReference type="EMBL" id="CALNXI010000436">
    <property type="protein sequence ID" value="CAH3027093.1"/>
    <property type="molecule type" value="Genomic_DNA"/>
</dbReference>
<dbReference type="PANTHER" id="PTHR20920">
    <property type="entry name" value="RPE-SPONDIN"/>
    <property type="match status" value="1"/>
</dbReference>
<proteinExistence type="predicted"/>